<dbReference type="VEuPathDB" id="AmoebaDB:ACA1_069220"/>
<dbReference type="PANTHER" id="PTHR44666">
    <property type="entry name" value="WD REPEAT-CONTAINING PROTEIN 53"/>
    <property type="match status" value="1"/>
</dbReference>
<proteinExistence type="predicted"/>
<dbReference type="KEGG" id="acan:ACA1_069220"/>
<dbReference type="OMA" id="GDLMVWG"/>
<dbReference type="RefSeq" id="XP_004352866.1">
    <property type="nucleotide sequence ID" value="XM_004352814.1"/>
</dbReference>
<dbReference type="InterPro" id="IPR036322">
    <property type="entry name" value="WD40_repeat_dom_sf"/>
</dbReference>
<dbReference type="Proteomes" id="UP000011083">
    <property type="component" value="Unassembled WGS sequence"/>
</dbReference>
<evidence type="ECO:0000256" key="2">
    <source>
        <dbReference type="SAM" id="MobiDB-lite"/>
    </source>
</evidence>
<dbReference type="InterPro" id="IPR042453">
    <property type="entry name" value="WDR53"/>
</dbReference>
<keyword evidence="4" id="KW-1185">Reference proteome</keyword>
<feature type="non-terminal residue" evidence="3">
    <location>
        <position position="307"/>
    </location>
</feature>
<name>L8HEZ1_ACACF</name>
<accession>L8HEZ1</accession>
<dbReference type="GeneID" id="14924311"/>
<gene>
    <name evidence="3" type="ORF">ACA1_069220</name>
</gene>
<dbReference type="PANTHER" id="PTHR44666:SF1">
    <property type="entry name" value="WD REPEAT-CONTAINING PROTEIN 53"/>
    <property type="match status" value="1"/>
</dbReference>
<feature type="repeat" description="WD" evidence="1">
    <location>
        <begin position="66"/>
        <end position="107"/>
    </location>
</feature>
<dbReference type="STRING" id="1257118.L8HEZ1"/>
<evidence type="ECO:0000313" key="3">
    <source>
        <dbReference type="EMBL" id="ELR23338.1"/>
    </source>
</evidence>
<dbReference type="InterPro" id="IPR015943">
    <property type="entry name" value="WD40/YVTN_repeat-like_dom_sf"/>
</dbReference>
<dbReference type="Gene3D" id="2.130.10.10">
    <property type="entry name" value="YVTN repeat-like/Quinoprotein amine dehydrogenase"/>
    <property type="match status" value="1"/>
</dbReference>
<sequence length="307" mass="33764">DGTARLWDEKTSKSVRCFAAFEGEAVASVAFGSQPSEMVFAAAGNKVFSFDLRKPDIIYKTFETEYAHNQDEVNSLAISPNGRFLATCDDSGDVKIIDLQSNTLFKSLRKHSNICSTVCFRGERRPWEVLSGGLDSLLVHWDFSRGRPIHHHDLVGLAMNSPQVVNPPFVHSIDVSADANVALAALGDNSVLIYDLDRDLPVVQLEDGHSTSVSQANVGQVLTELREARSKKGKAARQQNNRNKKKTTKGSTEEEEASKPKPYRLEQRINHGSKINWLCTAPLDASALGNLFVADQTSAITAYHILP</sequence>
<dbReference type="SMART" id="SM00320">
    <property type="entry name" value="WD40"/>
    <property type="match status" value="4"/>
</dbReference>
<dbReference type="Pfam" id="PF00400">
    <property type="entry name" value="WD40"/>
    <property type="match status" value="1"/>
</dbReference>
<dbReference type="AlphaFoldDB" id="L8HEZ1"/>
<feature type="region of interest" description="Disordered" evidence="2">
    <location>
        <begin position="226"/>
        <end position="265"/>
    </location>
</feature>
<dbReference type="EMBL" id="KB007857">
    <property type="protein sequence ID" value="ELR23338.1"/>
    <property type="molecule type" value="Genomic_DNA"/>
</dbReference>
<dbReference type="PROSITE" id="PS50082">
    <property type="entry name" value="WD_REPEATS_2"/>
    <property type="match status" value="2"/>
</dbReference>
<protein>
    <submittedName>
        <fullName evidence="3">WD domain, G-beta repeat-containing protein</fullName>
    </submittedName>
</protein>
<organism evidence="3 4">
    <name type="scientific">Acanthamoeba castellanii (strain ATCC 30010 / Neff)</name>
    <dbReference type="NCBI Taxonomy" id="1257118"/>
    <lineage>
        <taxon>Eukaryota</taxon>
        <taxon>Amoebozoa</taxon>
        <taxon>Discosea</taxon>
        <taxon>Longamoebia</taxon>
        <taxon>Centramoebida</taxon>
        <taxon>Acanthamoebidae</taxon>
        <taxon>Acanthamoeba</taxon>
    </lineage>
</organism>
<feature type="repeat" description="WD" evidence="1">
    <location>
        <begin position="1"/>
        <end position="17"/>
    </location>
</feature>
<reference evidence="3 4" key="1">
    <citation type="journal article" date="2013" name="Genome Biol.">
        <title>Genome of Acanthamoeba castellanii highlights extensive lateral gene transfer and early evolution of tyrosine kinase signaling.</title>
        <authorList>
            <person name="Clarke M."/>
            <person name="Lohan A.J."/>
            <person name="Liu B."/>
            <person name="Lagkouvardos I."/>
            <person name="Roy S."/>
            <person name="Zafar N."/>
            <person name="Bertelli C."/>
            <person name="Schilde C."/>
            <person name="Kianianmomeni A."/>
            <person name="Burglin T.R."/>
            <person name="Frech C."/>
            <person name="Turcotte B."/>
            <person name="Kopec K.O."/>
            <person name="Synnott J.M."/>
            <person name="Choo C."/>
            <person name="Paponov I."/>
            <person name="Finkler A."/>
            <person name="Soon Heng Tan C."/>
            <person name="Hutchins A.P."/>
            <person name="Weinmeier T."/>
            <person name="Rattei T."/>
            <person name="Chu J.S."/>
            <person name="Gimenez G."/>
            <person name="Irimia M."/>
            <person name="Rigden D.J."/>
            <person name="Fitzpatrick D.A."/>
            <person name="Lorenzo-Morales J."/>
            <person name="Bateman A."/>
            <person name="Chiu C.H."/>
            <person name="Tang P."/>
            <person name="Hegemann P."/>
            <person name="Fromm H."/>
            <person name="Raoult D."/>
            <person name="Greub G."/>
            <person name="Miranda-Saavedra D."/>
            <person name="Chen N."/>
            <person name="Nash P."/>
            <person name="Ginger M.L."/>
            <person name="Horn M."/>
            <person name="Schaap P."/>
            <person name="Caler L."/>
            <person name="Loftus B."/>
        </authorList>
    </citation>
    <scope>NUCLEOTIDE SEQUENCE [LARGE SCALE GENOMIC DNA]</scope>
    <source>
        <strain evidence="3 4">Neff</strain>
    </source>
</reference>
<dbReference type="InterPro" id="IPR001680">
    <property type="entry name" value="WD40_rpt"/>
</dbReference>
<evidence type="ECO:0000256" key="1">
    <source>
        <dbReference type="PROSITE-ProRule" id="PRU00221"/>
    </source>
</evidence>
<dbReference type="OrthoDB" id="2161379at2759"/>
<dbReference type="SUPFAM" id="SSF50978">
    <property type="entry name" value="WD40 repeat-like"/>
    <property type="match status" value="1"/>
</dbReference>
<keyword evidence="1" id="KW-0853">WD repeat</keyword>
<evidence type="ECO:0000313" key="4">
    <source>
        <dbReference type="Proteomes" id="UP000011083"/>
    </source>
</evidence>